<keyword evidence="1" id="KW-0732">Signal</keyword>
<evidence type="ECO:0000313" key="2">
    <source>
        <dbReference type="EMBL" id="CAK7235484.1"/>
    </source>
</evidence>
<dbReference type="Proteomes" id="UP001642406">
    <property type="component" value="Unassembled WGS sequence"/>
</dbReference>
<feature type="chain" id="PRO_5047082182" description="Arylsulfotransferase" evidence="1">
    <location>
        <begin position="18"/>
        <end position="557"/>
    </location>
</feature>
<name>A0ABP0CWD7_9PEZI</name>
<comment type="caution">
    <text evidence="2">The sequence shown here is derived from an EMBL/GenBank/DDBJ whole genome shotgun (WGS) entry which is preliminary data.</text>
</comment>
<evidence type="ECO:0000256" key="1">
    <source>
        <dbReference type="SAM" id="SignalP"/>
    </source>
</evidence>
<accession>A0ABP0CWD7</accession>
<feature type="signal peptide" evidence="1">
    <location>
        <begin position="1"/>
        <end position="17"/>
    </location>
</feature>
<dbReference type="EMBL" id="CAWUHC010000142">
    <property type="protein sequence ID" value="CAK7235484.1"/>
    <property type="molecule type" value="Genomic_DNA"/>
</dbReference>
<reference evidence="2 3" key="1">
    <citation type="submission" date="2024-01" db="EMBL/GenBank/DDBJ databases">
        <authorList>
            <person name="Allen C."/>
            <person name="Tagirdzhanova G."/>
        </authorList>
    </citation>
    <scope>NUCLEOTIDE SEQUENCE [LARGE SCALE GENOMIC DNA]</scope>
</reference>
<organism evidence="2 3">
    <name type="scientific">Sporothrix bragantina</name>
    <dbReference type="NCBI Taxonomy" id="671064"/>
    <lineage>
        <taxon>Eukaryota</taxon>
        <taxon>Fungi</taxon>
        <taxon>Dikarya</taxon>
        <taxon>Ascomycota</taxon>
        <taxon>Pezizomycotina</taxon>
        <taxon>Sordariomycetes</taxon>
        <taxon>Sordariomycetidae</taxon>
        <taxon>Ophiostomatales</taxon>
        <taxon>Ophiostomataceae</taxon>
        <taxon>Sporothrix</taxon>
    </lineage>
</organism>
<dbReference type="InterPro" id="IPR039535">
    <property type="entry name" value="ASST-like"/>
</dbReference>
<gene>
    <name evidence="2" type="ORF">SBRCBS47491_009308</name>
</gene>
<protein>
    <recommendedName>
        <fullName evidence="4">Arylsulfotransferase</fullName>
    </recommendedName>
</protein>
<evidence type="ECO:0000313" key="3">
    <source>
        <dbReference type="Proteomes" id="UP001642406"/>
    </source>
</evidence>
<dbReference type="PANTHER" id="PTHR35340">
    <property type="entry name" value="PQQ ENZYME REPEAT PROTEIN-RELATED"/>
    <property type="match status" value="1"/>
</dbReference>
<dbReference type="InterPro" id="IPR053143">
    <property type="entry name" value="Arylsulfate_ST"/>
</dbReference>
<sequence length="557" mass="61266">MRSQTFLFLVSATSVLADSTYRSRPDLSPPHLNITIPCRDNTCEKGYLFVSPFTTYGEPDDRVSYQVAPYILSDTGDLVWSGFGYYAGWTGNLQAARYHGQDVLFSFEGLHNGNHGHGHGHHTLLNQHYDVVRTLRAGGHRVSDKHEFDIVNETTALLQIYQPVQRDLSAFGGNASQTWIVDARFQELDIATGKIVFEWSSLDHVSPDESALPLPRGLAGVGTSSATAWDYYHINSVAKGADGHYLVSARHASTIYKINGTDGSVIWQLGGNHSDYALGDGVRFGFQHHARYFFEDPKGERDVLTLFDNSVYGSESAGPGSEIRINPYSRGKYIALDHVAKTATLVRALEPPAVSAPKLAVGDDPILTKSQGSLQSLPGGGDFINWGSEGQITEYDGSGVPVFHAFFGRGFLRERLQNYRAFRFNWTGISPETPAVFAEASDNTVRLFVSWNGDTVTQAWRFSWVEETDAIDGNGKTTVVKTYKDKVVPRRGFETSTRVNRASDVRVLSVRAEALDADQRVLGASSKVNVQPSLVKYVGDKKEAAVGQKTLAVDNEL</sequence>
<evidence type="ECO:0008006" key="4">
    <source>
        <dbReference type="Google" id="ProtNLM"/>
    </source>
</evidence>
<keyword evidence="3" id="KW-1185">Reference proteome</keyword>
<dbReference type="SUPFAM" id="SSF50998">
    <property type="entry name" value="Quinoprotein alcohol dehydrogenase-like"/>
    <property type="match status" value="1"/>
</dbReference>
<proteinExistence type="predicted"/>
<dbReference type="PANTHER" id="PTHR35340:SF9">
    <property type="entry name" value="ASST-DOMAIN-CONTAINING PROTEIN"/>
    <property type="match status" value="1"/>
</dbReference>
<dbReference type="Pfam" id="PF14269">
    <property type="entry name" value="Arylsulfotran_2"/>
    <property type="match status" value="1"/>
</dbReference>
<dbReference type="InterPro" id="IPR011047">
    <property type="entry name" value="Quinoprotein_ADH-like_sf"/>
</dbReference>